<accession>A0A161YBY3</accession>
<dbReference type="InterPro" id="IPR011990">
    <property type="entry name" value="TPR-like_helical_dom_sf"/>
</dbReference>
<dbReference type="Proteomes" id="UP000076584">
    <property type="component" value="Unassembled WGS sequence"/>
</dbReference>
<proteinExistence type="predicted"/>
<protein>
    <submittedName>
        <fullName evidence="1">Kinesin light chain 3</fullName>
    </submittedName>
</protein>
<evidence type="ECO:0000313" key="1">
    <source>
        <dbReference type="EMBL" id="KZL87272.1"/>
    </source>
</evidence>
<dbReference type="STRING" id="1573173.A0A161YBY3"/>
<keyword evidence="2" id="KW-1185">Reference proteome</keyword>
<reference evidence="1 2" key="1">
    <citation type="submission" date="2015-06" db="EMBL/GenBank/DDBJ databases">
        <title>Survival trade-offs in plant roots during colonization by closely related pathogenic and mutualistic fungi.</title>
        <authorList>
            <person name="Hacquard S."/>
            <person name="Kracher B."/>
            <person name="Hiruma K."/>
            <person name="Weinman A."/>
            <person name="Muench P."/>
            <person name="Garrido Oter R."/>
            <person name="Ver Loren van Themaat E."/>
            <person name="Dallerey J.-F."/>
            <person name="Damm U."/>
            <person name="Henrissat B."/>
            <person name="Lespinet O."/>
            <person name="Thon M."/>
            <person name="Kemen E."/>
            <person name="McHardy A.C."/>
            <person name="Schulze-Lefert P."/>
            <person name="O'Connell R.J."/>
        </authorList>
    </citation>
    <scope>NUCLEOTIDE SEQUENCE [LARGE SCALE GENOMIC DNA]</scope>
    <source>
        <strain evidence="1 2">MAFF 238704</strain>
    </source>
</reference>
<dbReference type="Pfam" id="PF13374">
    <property type="entry name" value="TPR_10"/>
    <property type="match status" value="1"/>
</dbReference>
<organism evidence="1 2">
    <name type="scientific">Colletotrichum incanum</name>
    <name type="common">Soybean anthracnose fungus</name>
    <dbReference type="NCBI Taxonomy" id="1573173"/>
    <lineage>
        <taxon>Eukaryota</taxon>
        <taxon>Fungi</taxon>
        <taxon>Dikarya</taxon>
        <taxon>Ascomycota</taxon>
        <taxon>Pezizomycotina</taxon>
        <taxon>Sordariomycetes</taxon>
        <taxon>Hypocreomycetidae</taxon>
        <taxon>Glomerellales</taxon>
        <taxon>Glomerellaceae</taxon>
        <taxon>Colletotrichum</taxon>
        <taxon>Colletotrichum spaethianum species complex</taxon>
    </lineage>
</organism>
<dbReference type="Gene3D" id="1.25.40.10">
    <property type="entry name" value="Tetratricopeptide repeat domain"/>
    <property type="match status" value="1"/>
</dbReference>
<gene>
    <name evidence="1" type="ORF">CI238_10410</name>
</gene>
<comment type="caution">
    <text evidence="1">The sequence shown here is derived from an EMBL/GenBank/DDBJ whole genome shotgun (WGS) entry which is preliminary data.</text>
</comment>
<dbReference type="SUPFAM" id="SSF48452">
    <property type="entry name" value="TPR-like"/>
    <property type="match status" value="1"/>
</dbReference>
<dbReference type="EMBL" id="LFIW01000292">
    <property type="protein sequence ID" value="KZL87272.1"/>
    <property type="molecule type" value="Genomic_DNA"/>
</dbReference>
<name>A0A161YBY3_COLIC</name>
<dbReference type="AlphaFoldDB" id="A0A161YBY3"/>
<evidence type="ECO:0000313" key="2">
    <source>
        <dbReference type="Proteomes" id="UP000076584"/>
    </source>
</evidence>
<sequence length="59" mass="6687">MYKYWKLEGGMANLAVTYRCQGRLQEAEALAVQVMETKKRVLVEAHPDMIASMNNLALT</sequence>